<gene>
    <name evidence="6" type="ORF">PPG34_03965</name>
</gene>
<evidence type="ECO:0000313" key="6">
    <source>
        <dbReference type="EMBL" id="MDT7041491.1"/>
    </source>
</evidence>
<feature type="domain" description="DNA mismatch repair proteins mutS family" evidence="5">
    <location>
        <begin position="445"/>
        <end position="629"/>
    </location>
</feature>
<organism evidence="6 7">
    <name type="scientific">Candidatus Nitronereus thalassa</name>
    <dbReference type="NCBI Taxonomy" id="3020898"/>
    <lineage>
        <taxon>Bacteria</taxon>
        <taxon>Pseudomonadati</taxon>
        <taxon>Nitrospirota</taxon>
        <taxon>Nitrospiria</taxon>
        <taxon>Nitrospirales</taxon>
        <taxon>Nitrospiraceae</taxon>
        <taxon>Candidatus Nitronereus</taxon>
    </lineage>
</organism>
<accession>A0ABU3K528</accession>
<evidence type="ECO:0000259" key="5">
    <source>
        <dbReference type="SMART" id="SM00534"/>
    </source>
</evidence>
<dbReference type="PANTHER" id="PTHR11361">
    <property type="entry name" value="DNA MISMATCH REPAIR PROTEIN MUTS FAMILY MEMBER"/>
    <property type="match status" value="1"/>
</dbReference>
<keyword evidence="7" id="KW-1185">Reference proteome</keyword>
<evidence type="ECO:0000256" key="4">
    <source>
        <dbReference type="SAM" id="Phobius"/>
    </source>
</evidence>
<dbReference type="SMART" id="SM00534">
    <property type="entry name" value="MUTSac"/>
    <property type="match status" value="1"/>
</dbReference>
<dbReference type="PANTHER" id="PTHR11361:SF99">
    <property type="entry name" value="DNA MISMATCH REPAIR PROTEIN"/>
    <property type="match status" value="1"/>
</dbReference>
<name>A0ABU3K528_9BACT</name>
<keyword evidence="3" id="KW-0238">DNA-binding</keyword>
<keyword evidence="4" id="KW-0812">Transmembrane</keyword>
<dbReference type="Proteomes" id="UP001250932">
    <property type="component" value="Unassembled WGS sequence"/>
</dbReference>
<dbReference type="EMBL" id="JAQOUE010000001">
    <property type="protein sequence ID" value="MDT7041491.1"/>
    <property type="molecule type" value="Genomic_DNA"/>
</dbReference>
<dbReference type="InterPro" id="IPR000432">
    <property type="entry name" value="DNA_mismatch_repair_MutS_C"/>
</dbReference>
<evidence type="ECO:0000256" key="3">
    <source>
        <dbReference type="ARBA" id="ARBA00023125"/>
    </source>
</evidence>
<comment type="caution">
    <text evidence="6">The sequence shown here is derived from an EMBL/GenBank/DDBJ whole genome shotgun (WGS) entry which is preliminary data.</text>
</comment>
<dbReference type="Pfam" id="PF00488">
    <property type="entry name" value="MutS_V"/>
    <property type="match status" value="1"/>
</dbReference>
<proteinExistence type="predicted"/>
<dbReference type="InterPro" id="IPR045076">
    <property type="entry name" value="MutS"/>
</dbReference>
<evidence type="ECO:0000313" key="7">
    <source>
        <dbReference type="Proteomes" id="UP001250932"/>
    </source>
</evidence>
<keyword evidence="4" id="KW-1133">Transmembrane helix</keyword>
<keyword evidence="4" id="KW-0472">Membrane</keyword>
<dbReference type="RefSeq" id="WP_313831843.1">
    <property type="nucleotide sequence ID" value="NZ_JAQOUE010000001.1"/>
</dbReference>
<evidence type="ECO:0000256" key="1">
    <source>
        <dbReference type="ARBA" id="ARBA00022741"/>
    </source>
</evidence>
<keyword evidence="2" id="KW-0067">ATP-binding</keyword>
<reference evidence="6 7" key="1">
    <citation type="journal article" date="2023" name="ISME J.">
        <title>Cultivation and genomic characterization of novel and ubiquitous marine nitrite-oxidizing bacteria from the Nitrospirales.</title>
        <authorList>
            <person name="Mueller A.J."/>
            <person name="Daebeler A."/>
            <person name="Herbold C.W."/>
            <person name="Kirkegaard R.H."/>
            <person name="Daims H."/>
        </authorList>
    </citation>
    <scope>NUCLEOTIDE SEQUENCE [LARGE SCALE GENOMIC DNA]</scope>
    <source>
        <strain evidence="6 7">EB</strain>
    </source>
</reference>
<dbReference type="InterPro" id="IPR027417">
    <property type="entry name" value="P-loop_NTPase"/>
</dbReference>
<sequence length="629" mass="70592">MYQVSSAVTMMETWNHRQNRETAIIRGIDRGTRLCVQCEQRSAMFSRVRMGIVLLAIIVCAILYNHEWFVTGNWVLVGWVVVFIGVAHYHNRLEDGLTKLRLWIQIKQTNLARLQLNWKDIPDSHIVLPSDHPYGVDLDIAGGHSLLKLLDTSVSNEGQTRLVSWVAHQNDHPQSFSEWTFRQELVKELTQLSGLRDRIQLEAKRVSHTLLNGDRINVLLKDSLEIPHLALILGVTGGLATTNVVLFLVWALGLGPGYWLISFLPYAFLMLMVGGRLSHVFERTLDLHMELHKLAAVIGLLEKRSFRAVSAISQVTEPFRAGEGLPSVAIKHLAKVCSGLSVKGHPLIHIAIHLIGPWDAVWTWYLQKVCGRLRPLLPSWLDHFATIDAGMALSTFAYLNPHYAWPKRRESLSAKDAGVAATAMGHPLLPHEQRIRNDFELRAVGQLFLVTGSNMSGKSTFLRTIGINVCLAQAGAPVCAESWDWSWMRILTCLRVGDSLEEGLSYFYAEVKRLKSILASVSGAEHYPVLFLIDEIFKGTNNRERLLGSEAFIRELTKGHGLGLVTTHDLELARLEDELPGIINVHFQETVGEKELQFDYQLRPGPCPTTNALRIMAMEGLPVPKQESP</sequence>
<evidence type="ECO:0000256" key="2">
    <source>
        <dbReference type="ARBA" id="ARBA00022840"/>
    </source>
</evidence>
<dbReference type="SUPFAM" id="SSF52540">
    <property type="entry name" value="P-loop containing nucleoside triphosphate hydrolases"/>
    <property type="match status" value="1"/>
</dbReference>
<keyword evidence="1" id="KW-0547">Nucleotide-binding</keyword>
<protein>
    <recommendedName>
        <fullName evidence="5">DNA mismatch repair proteins mutS family domain-containing protein</fullName>
    </recommendedName>
</protein>
<dbReference type="CDD" id="cd03283">
    <property type="entry name" value="ABC_MutS-like"/>
    <property type="match status" value="1"/>
</dbReference>
<feature type="transmembrane region" description="Helical" evidence="4">
    <location>
        <begin position="48"/>
        <end position="66"/>
    </location>
</feature>
<feature type="transmembrane region" description="Helical" evidence="4">
    <location>
        <begin position="72"/>
        <end position="91"/>
    </location>
</feature>
<dbReference type="Gene3D" id="3.40.50.300">
    <property type="entry name" value="P-loop containing nucleotide triphosphate hydrolases"/>
    <property type="match status" value="1"/>
</dbReference>